<sequence>MAEAFLSEAAARAAGTLTCIGGGSSCLNDMNGCCPGNRCKIYMWQGDARCEWCPSAGGTCGALDQCCPGYTCDSTWPVNGKCV</sequence>
<evidence type="ECO:0000313" key="2">
    <source>
        <dbReference type="Proteomes" id="UP000596660"/>
    </source>
</evidence>
<dbReference type="OMA" id="DARCEWC"/>
<name>A0A803KWZ8_CHEQI</name>
<organism evidence="1 2">
    <name type="scientific">Chenopodium quinoa</name>
    <name type="common">Quinoa</name>
    <dbReference type="NCBI Taxonomy" id="63459"/>
    <lineage>
        <taxon>Eukaryota</taxon>
        <taxon>Viridiplantae</taxon>
        <taxon>Streptophyta</taxon>
        <taxon>Embryophyta</taxon>
        <taxon>Tracheophyta</taxon>
        <taxon>Spermatophyta</taxon>
        <taxon>Magnoliopsida</taxon>
        <taxon>eudicotyledons</taxon>
        <taxon>Gunneridae</taxon>
        <taxon>Pentapetalae</taxon>
        <taxon>Caryophyllales</taxon>
        <taxon>Chenopodiaceae</taxon>
        <taxon>Chenopodioideae</taxon>
        <taxon>Atripliceae</taxon>
        <taxon>Chenopodium</taxon>
    </lineage>
</organism>
<dbReference type="AlphaFoldDB" id="A0A803KWZ8"/>
<proteinExistence type="predicted"/>
<evidence type="ECO:0000313" key="1">
    <source>
        <dbReference type="EnsemblPlants" id="AUR62003556-RA:cds"/>
    </source>
</evidence>
<reference evidence="1" key="1">
    <citation type="journal article" date="2017" name="Nature">
        <title>The genome of Chenopodium quinoa.</title>
        <authorList>
            <person name="Jarvis D.E."/>
            <person name="Ho Y.S."/>
            <person name="Lightfoot D.J."/>
            <person name="Schmoeckel S.M."/>
            <person name="Li B."/>
            <person name="Borm T.J.A."/>
            <person name="Ohyanagi H."/>
            <person name="Mineta K."/>
            <person name="Michell C.T."/>
            <person name="Saber N."/>
            <person name="Kharbatia N.M."/>
            <person name="Rupper R.R."/>
            <person name="Sharp A.R."/>
            <person name="Dally N."/>
            <person name="Boughton B.A."/>
            <person name="Woo Y.H."/>
            <person name="Gao G."/>
            <person name="Schijlen E.G.W.M."/>
            <person name="Guo X."/>
            <person name="Momin A.A."/>
            <person name="Negrao S."/>
            <person name="Al-Babili S."/>
            <person name="Gehring C."/>
            <person name="Roessner U."/>
            <person name="Jung C."/>
            <person name="Murphy K."/>
            <person name="Arold S.T."/>
            <person name="Gojobori T."/>
            <person name="van der Linden C.G."/>
            <person name="van Loo E.N."/>
            <person name="Jellen E.N."/>
            <person name="Maughan P.J."/>
            <person name="Tester M."/>
        </authorList>
    </citation>
    <scope>NUCLEOTIDE SEQUENCE [LARGE SCALE GENOMIC DNA]</scope>
    <source>
        <strain evidence="1">cv. PI 614886</strain>
    </source>
</reference>
<keyword evidence="2" id="KW-1185">Reference proteome</keyword>
<accession>A0A803KWZ8</accession>
<protein>
    <submittedName>
        <fullName evidence="1">Uncharacterized protein</fullName>
    </submittedName>
</protein>
<dbReference type="EnsemblPlants" id="AUR62003556-RA">
    <property type="protein sequence ID" value="AUR62003556-RA:cds"/>
    <property type="gene ID" value="AUR62003556"/>
</dbReference>
<dbReference type="Proteomes" id="UP000596660">
    <property type="component" value="Unplaced"/>
</dbReference>
<dbReference type="Gramene" id="AUR62003556-RA">
    <property type="protein sequence ID" value="AUR62003556-RA:cds"/>
    <property type="gene ID" value="AUR62003556"/>
</dbReference>
<reference evidence="1" key="2">
    <citation type="submission" date="2021-03" db="UniProtKB">
        <authorList>
            <consortium name="EnsemblPlants"/>
        </authorList>
    </citation>
    <scope>IDENTIFICATION</scope>
</reference>